<dbReference type="GO" id="GO:0022857">
    <property type="term" value="F:transmembrane transporter activity"/>
    <property type="evidence" value="ECO:0007669"/>
    <property type="project" value="InterPro"/>
</dbReference>
<keyword evidence="3 5" id="KW-1133">Transmembrane helix</keyword>
<evidence type="ECO:0000256" key="3">
    <source>
        <dbReference type="ARBA" id="ARBA00022989"/>
    </source>
</evidence>
<feature type="transmembrane region" description="Helical" evidence="5">
    <location>
        <begin position="155"/>
        <end position="174"/>
    </location>
</feature>
<dbReference type="InterPro" id="IPR036259">
    <property type="entry name" value="MFS_trans_sf"/>
</dbReference>
<evidence type="ECO:0000256" key="1">
    <source>
        <dbReference type="ARBA" id="ARBA00004141"/>
    </source>
</evidence>
<dbReference type="AlphaFoldDB" id="A0A7S1QE27"/>
<comment type="subcellular location">
    <subcellularLocation>
        <location evidence="1">Membrane</location>
        <topology evidence="1">Multi-pass membrane protein</topology>
    </subcellularLocation>
</comment>
<protein>
    <recommendedName>
        <fullName evidence="8">Major facilitator superfamily (MFS) profile domain-containing protein</fullName>
    </recommendedName>
</protein>
<feature type="transmembrane region" description="Helical" evidence="5">
    <location>
        <begin position="216"/>
        <end position="237"/>
    </location>
</feature>
<feature type="transmembrane region" description="Helical" evidence="5">
    <location>
        <begin position="57"/>
        <end position="80"/>
    </location>
</feature>
<dbReference type="PANTHER" id="PTHR10924:SF6">
    <property type="entry name" value="SOLUTE CARRIER FAMILY 49 MEMBER A3"/>
    <property type="match status" value="1"/>
</dbReference>
<dbReference type="InterPro" id="IPR049680">
    <property type="entry name" value="FLVCR1-2_SLC49-like"/>
</dbReference>
<feature type="transmembrane region" description="Helical" evidence="5">
    <location>
        <begin position="31"/>
        <end position="50"/>
    </location>
</feature>
<feature type="transmembrane region" description="Helical" evidence="5">
    <location>
        <begin position="86"/>
        <end position="110"/>
    </location>
</feature>
<name>A0A7S1QE27_ALECA</name>
<evidence type="ECO:0008006" key="8">
    <source>
        <dbReference type="Google" id="ProtNLM"/>
    </source>
</evidence>
<dbReference type="GO" id="GO:0016020">
    <property type="term" value="C:membrane"/>
    <property type="evidence" value="ECO:0007669"/>
    <property type="project" value="UniProtKB-SubCell"/>
</dbReference>
<dbReference type="Pfam" id="PF07690">
    <property type="entry name" value="MFS_1"/>
    <property type="match status" value="1"/>
</dbReference>
<keyword evidence="6" id="KW-0732">Signal</keyword>
<accession>A0A7S1QE27</accession>
<evidence type="ECO:0000256" key="6">
    <source>
        <dbReference type="SAM" id="SignalP"/>
    </source>
</evidence>
<dbReference type="PANTHER" id="PTHR10924">
    <property type="entry name" value="MAJOR FACILITATOR SUPERFAMILY PROTEIN-RELATED"/>
    <property type="match status" value="1"/>
</dbReference>
<dbReference type="Gene3D" id="1.20.1250.20">
    <property type="entry name" value="MFS general substrate transporter like domains"/>
    <property type="match status" value="1"/>
</dbReference>
<feature type="transmembrane region" description="Helical" evidence="5">
    <location>
        <begin position="122"/>
        <end position="143"/>
    </location>
</feature>
<evidence type="ECO:0000313" key="7">
    <source>
        <dbReference type="EMBL" id="CAD9132034.1"/>
    </source>
</evidence>
<keyword evidence="4 5" id="KW-0472">Membrane</keyword>
<sequence>MLALLSDLVCFSVAATPGTWTKVFDQDPATLIDIFLFTNVFACFLEPYLVRRFGLRIPIVGAAALMAVGCMLRSGVPFVGEQLPTYAVVVAGTMMVAVAQPFFQCTPPLLSATWFAKDERSLATAVAINFNQVGIAAAFLVGGAMGGSEGGLKEYFGFITIASVLVAVASLIFFQERPPSPPSFSALEKAEAAEGNSEEDISFPEQAVQLFRTPGFVPPLAAFVVSISVTNVVGAFMEQKLGRAGILDQGTVDLSGAGFELAIVVGGIILGGIVDRNKEYKNVTLACLAATLAGVLLFGFGGQMPHGLVIVALLAVGAFAGPVQPINAELAVEVTYPADENAIEAVQQLCGNLVSALLVPLCEYAARWDVSMPSMQALFGGQPMAGTSSPGVGSLQGDTVVLVAFVAVVGLYFSTFDAPLRRTEVDNENCMTPS</sequence>
<reference evidence="7" key="1">
    <citation type="submission" date="2021-01" db="EMBL/GenBank/DDBJ databases">
        <authorList>
            <person name="Corre E."/>
            <person name="Pelletier E."/>
            <person name="Niang G."/>
            <person name="Scheremetjew M."/>
            <person name="Finn R."/>
            <person name="Kale V."/>
            <person name="Holt S."/>
            <person name="Cochrane G."/>
            <person name="Meng A."/>
            <person name="Brown T."/>
            <person name="Cohen L."/>
        </authorList>
    </citation>
    <scope>NUCLEOTIDE SEQUENCE</scope>
    <source>
        <strain evidence="7">OF101</strain>
    </source>
</reference>
<evidence type="ECO:0000256" key="2">
    <source>
        <dbReference type="ARBA" id="ARBA00022692"/>
    </source>
</evidence>
<keyword evidence="2 5" id="KW-0812">Transmembrane</keyword>
<dbReference type="InterPro" id="IPR011701">
    <property type="entry name" value="MFS"/>
</dbReference>
<evidence type="ECO:0000256" key="5">
    <source>
        <dbReference type="SAM" id="Phobius"/>
    </source>
</evidence>
<feature type="transmembrane region" description="Helical" evidence="5">
    <location>
        <begin position="257"/>
        <end position="274"/>
    </location>
</feature>
<gene>
    <name evidence="7" type="ORF">ACAT0790_LOCUS22616</name>
</gene>
<feature type="chain" id="PRO_5031469331" description="Major facilitator superfamily (MFS) profile domain-containing protein" evidence="6">
    <location>
        <begin position="16"/>
        <end position="434"/>
    </location>
</feature>
<proteinExistence type="predicted"/>
<evidence type="ECO:0000256" key="4">
    <source>
        <dbReference type="ARBA" id="ARBA00023136"/>
    </source>
</evidence>
<dbReference type="EMBL" id="HBGE01037453">
    <property type="protein sequence ID" value="CAD9132034.1"/>
    <property type="molecule type" value="Transcribed_RNA"/>
</dbReference>
<organism evidence="7">
    <name type="scientific">Alexandrium catenella</name>
    <name type="common">Red tide dinoflagellate</name>
    <name type="synonym">Gonyaulax catenella</name>
    <dbReference type="NCBI Taxonomy" id="2925"/>
    <lineage>
        <taxon>Eukaryota</taxon>
        <taxon>Sar</taxon>
        <taxon>Alveolata</taxon>
        <taxon>Dinophyceae</taxon>
        <taxon>Gonyaulacales</taxon>
        <taxon>Pyrocystaceae</taxon>
        <taxon>Alexandrium</taxon>
    </lineage>
</organism>
<feature type="signal peptide" evidence="6">
    <location>
        <begin position="1"/>
        <end position="15"/>
    </location>
</feature>
<dbReference type="SUPFAM" id="SSF103473">
    <property type="entry name" value="MFS general substrate transporter"/>
    <property type="match status" value="1"/>
</dbReference>
<feature type="transmembrane region" description="Helical" evidence="5">
    <location>
        <begin position="306"/>
        <end position="323"/>
    </location>
</feature>